<evidence type="ECO:0000313" key="2">
    <source>
        <dbReference type="EMBL" id="KAG0574317.1"/>
    </source>
</evidence>
<evidence type="ECO:0000256" key="1">
    <source>
        <dbReference type="SAM" id="MobiDB-lite"/>
    </source>
</evidence>
<feature type="region of interest" description="Disordered" evidence="1">
    <location>
        <begin position="49"/>
        <end position="70"/>
    </location>
</feature>
<gene>
    <name evidence="2" type="ORF">KC19_VG253800</name>
</gene>
<dbReference type="Proteomes" id="UP000822688">
    <property type="component" value="Chromosome V"/>
</dbReference>
<evidence type="ECO:0000313" key="3">
    <source>
        <dbReference type="Proteomes" id="UP000822688"/>
    </source>
</evidence>
<accession>A0A8T0HU47</accession>
<comment type="caution">
    <text evidence="2">The sequence shown here is derived from an EMBL/GenBank/DDBJ whole genome shotgun (WGS) entry which is preliminary data.</text>
</comment>
<reference evidence="2" key="1">
    <citation type="submission" date="2020-06" db="EMBL/GenBank/DDBJ databases">
        <title>WGS assembly of Ceratodon purpureus strain R40.</title>
        <authorList>
            <person name="Carey S.B."/>
            <person name="Jenkins J."/>
            <person name="Shu S."/>
            <person name="Lovell J.T."/>
            <person name="Sreedasyam A."/>
            <person name="Maumus F."/>
            <person name="Tiley G.P."/>
            <person name="Fernandez-Pozo N."/>
            <person name="Barry K."/>
            <person name="Chen C."/>
            <person name="Wang M."/>
            <person name="Lipzen A."/>
            <person name="Daum C."/>
            <person name="Saski C.A."/>
            <person name="Payton A.C."/>
            <person name="Mcbreen J.C."/>
            <person name="Conrad R.E."/>
            <person name="Kollar L.M."/>
            <person name="Olsson S."/>
            <person name="Huttunen S."/>
            <person name="Landis J.B."/>
            <person name="Wickett N.J."/>
            <person name="Johnson M.G."/>
            <person name="Rensing S.A."/>
            <person name="Grimwood J."/>
            <person name="Schmutz J."/>
            <person name="Mcdaniel S.F."/>
        </authorList>
    </citation>
    <scope>NUCLEOTIDE SEQUENCE</scope>
    <source>
        <strain evidence="2">R40</strain>
    </source>
</reference>
<protein>
    <submittedName>
        <fullName evidence="2">Uncharacterized protein</fullName>
    </submittedName>
</protein>
<name>A0A8T0HU47_CERPU</name>
<organism evidence="2 3">
    <name type="scientific">Ceratodon purpureus</name>
    <name type="common">Fire moss</name>
    <name type="synonym">Dicranum purpureum</name>
    <dbReference type="NCBI Taxonomy" id="3225"/>
    <lineage>
        <taxon>Eukaryota</taxon>
        <taxon>Viridiplantae</taxon>
        <taxon>Streptophyta</taxon>
        <taxon>Embryophyta</taxon>
        <taxon>Bryophyta</taxon>
        <taxon>Bryophytina</taxon>
        <taxon>Bryopsida</taxon>
        <taxon>Dicranidae</taxon>
        <taxon>Pseudoditrichales</taxon>
        <taxon>Ditrichaceae</taxon>
        <taxon>Ceratodon</taxon>
    </lineage>
</organism>
<dbReference type="EMBL" id="CM026426">
    <property type="protein sequence ID" value="KAG0574317.1"/>
    <property type="molecule type" value="Genomic_DNA"/>
</dbReference>
<proteinExistence type="predicted"/>
<dbReference type="AlphaFoldDB" id="A0A8T0HU47"/>
<sequence>MLSTMPWVRERRAQRREEHRKLRDQEIRVFGRSRWVFSTNQTHLHRTATMQDSTGSKRIGHQDIRQRQQM</sequence>
<feature type="compositionally biased region" description="Basic and acidic residues" evidence="1">
    <location>
        <begin position="60"/>
        <end position="70"/>
    </location>
</feature>
<keyword evidence="3" id="KW-1185">Reference proteome</keyword>